<keyword evidence="2" id="KW-0378">Hydrolase</keyword>
<dbReference type="SUPFAM" id="SSF52768">
    <property type="entry name" value="Arginase/deacetylase"/>
    <property type="match status" value="1"/>
</dbReference>
<dbReference type="GO" id="GO:0046872">
    <property type="term" value="F:metal ion binding"/>
    <property type="evidence" value="ECO:0007669"/>
    <property type="project" value="UniProtKB-KW"/>
</dbReference>
<dbReference type="PANTHER" id="PTHR11358:SF26">
    <property type="entry name" value="GUANIDINO ACID HYDROLASE, MITOCHONDRIAL"/>
    <property type="match status" value="1"/>
</dbReference>
<dbReference type="PROSITE" id="PS51409">
    <property type="entry name" value="ARGINASE_2"/>
    <property type="match status" value="1"/>
</dbReference>
<dbReference type="Proteomes" id="UP001139179">
    <property type="component" value="Unassembled WGS sequence"/>
</dbReference>
<evidence type="ECO:0000256" key="4">
    <source>
        <dbReference type="PROSITE-ProRule" id="PRU00742"/>
    </source>
</evidence>
<dbReference type="InterPro" id="IPR006035">
    <property type="entry name" value="Ureohydrolase"/>
</dbReference>
<dbReference type="Gene3D" id="3.40.800.10">
    <property type="entry name" value="Ureohydrolase domain"/>
    <property type="match status" value="1"/>
</dbReference>
<comment type="cofactor">
    <cofactor evidence="3">
        <name>Mn(2+)</name>
        <dbReference type="ChEBI" id="CHEBI:29035"/>
    </cofactor>
    <text evidence="3">Binds 2 manganese ions per subunit.</text>
</comment>
<dbReference type="GO" id="GO:0033389">
    <property type="term" value="P:putrescine biosynthetic process from arginine, via agmatine"/>
    <property type="evidence" value="ECO:0007669"/>
    <property type="project" value="TreeGrafter"/>
</dbReference>
<comment type="caution">
    <text evidence="5">The sequence shown here is derived from an EMBL/GenBank/DDBJ whole genome shotgun (WGS) entry which is preliminary data.</text>
</comment>
<evidence type="ECO:0000256" key="1">
    <source>
        <dbReference type="ARBA" id="ARBA00022723"/>
    </source>
</evidence>
<dbReference type="InterPro" id="IPR023696">
    <property type="entry name" value="Ureohydrolase_dom_sf"/>
</dbReference>
<accession>A0A9X2IQL2</accession>
<dbReference type="EMBL" id="JAMBOL010000038">
    <property type="protein sequence ID" value="MCM3716435.1"/>
    <property type="molecule type" value="Genomic_DNA"/>
</dbReference>
<feature type="binding site" evidence="3">
    <location>
        <position position="148"/>
    </location>
    <ligand>
        <name>Mn(2+)</name>
        <dbReference type="ChEBI" id="CHEBI:29035"/>
        <label>1</label>
    </ligand>
</feature>
<feature type="binding site" evidence="3">
    <location>
        <position position="144"/>
    </location>
    <ligand>
        <name>Mn(2+)</name>
        <dbReference type="ChEBI" id="CHEBI:29035"/>
        <label>1</label>
    </ligand>
</feature>
<proteinExistence type="inferred from homology"/>
<dbReference type="GO" id="GO:0008783">
    <property type="term" value="F:agmatinase activity"/>
    <property type="evidence" value="ECO:0007669"/>
    <property type="project" value="TreeGrafter"/>
</dbReference>
<dbReference type="PIRSF" id="PIRSF036979">
    <property type="entry name" value="Arginase"/>
    <property type="match status" value="1"/>
</dbReference>
<keyword evidence="1 3" id="KW-0479">Metal-binding</keyword>
<protein>
    <submittedName>
        <fullName evidence="5">Agmatinase family protein</fullName>
    </submittedName>
</protein>
<evidence type="ECO:0000313" key="6">
    <source>
        <dbReference type="Proteomes" id="UP001139179"/>
    </source>
</evidence>
<feature type="binding site" evidence="3">
    <location>
        <position position="146"/>
    </location>
    <ligand>
        <name>Mn(2+)</name>
        <dbReference type="ChEBI" id="CHEBI:29035"/>
        <label>1</label>
    </ligand>
</feature>
<keyword evidence="6" id="KW-1185">Reference proteome</keyword>
<dbReference type="Pfam" id="PF00491">
    <property type="entry name" value="Arginase"/>
    <property type="match status" value="1"/>
</dbReference>
<dbReference type="RefSeq" id="WP_251225089.1">
    <property type="nucleotide sequence ID" value="NZ_JAMBOL010000038.1"/>
</dbReference>
<dbReference type="PANTHER" id="PTHR11358">
    <property type="entry name" value="ARGINASE/AGMATINASE"/>
    <property type="match status" value="1"/>
</dbReference>
<evidence type="ECO:0000256" key="2">
    <source>
        <dbReference type="ARBA" id="ARBA00022801"/>
    </source>
</evidence>
<reference evidence="5" key="1">
    <citation type="submission" date="2022-05" db="EMBL/GenBank/DDBJ databases">
        <title>Comparative Genomics of Spacecraft Associated Microbes.</title>
        <authorList>
            <person name="Tran M.T."/>
            <person name="Wright A."/>
            <person name="Seuylemezian A."/>
            <person name="Eisen J."/>
            <person name="Coil D."/>
        </authorList>
    </citation>
    <scope>NUCLEOTIDE SEQUENCE</scope>
    <source>
        <strain evidence="5">214.1.1</strain>
    </source>
</reference>
<feature type="binding site" evidence="3">
    <location>
        <position position="238"/>
    </location>
    <ligand>
        <name>Mn(2+)</name>
        <dbReference type="ChEBI" id="CHEBI:29035"/>
        <label>1</label>
    </ligand>
</feature>
<feature type="binding site" evidence="3">
    <location>
        <position position="240"/>
    </location>
    <ligand>
        <name>Mn(2+)</name>
        <dbReference type="ChEBI" id="CHEBI:29035"/>
        <label>1</label>
    </ligand>
</feature>
<evidence type="ECO:0000313" key="5">
    <source>
        <dbReference type="EMBL" id="MCM3716435.1"/>
    </source>
</evidence>
<keyword evidence="3" id="KW-0464">Manganese</keyword>
<dbReference type="AlphaFoldDB" id="A0A9X2IQL2"/>
<sequence>MSEVMYGNTPPFLGAINGTTDSIEGADVLIYGVPWEGAVTWGDYTGCELGPKVMRLCSARYSGYLPELDHIDVFEHLTLADMGDVDVVPADVEETMKRIEEFAGEIWETGKFPLALGGDHGITYPIVKALTEKVKGKVGIIHLDAHYDNMPHHEGDKYARSTPFARMYELEGVRNESLIHAGIHGPRNKPESGRFAREAGAKTWTINDIRQHGDLRSLAAKMYEQASEGTEVVYLSVCSDVLDFAFNPGGPVDGNGLSSYELLTLIYEFTKRGIAGMDFVEVYPQQDPTDVSSHFASMISLYALAGEVSNRKRGQS</sequence>
<feature type="binding site" evidence="3">
    <location>
        <position position="120"/>
    </location>
    <ligand>
        <name>Mn(2+)</name>
        <dbReference type="ChEBI" id="CHEBI:29035"/>
        <label>1</label>
    </ligand>
</feature>
<dbReference type="CDD" id="cd09990">
    <property type="entry name" value="Agmatinase-like"/>
    <property type="match status" value="1"/>
</dbReference>
<comment type="similarity">
    <text evidence="4">Belongs to the arginase family.</text>
</comment>
<gene>
    <name evidence="5" type="ORF">M3202_20530</name>
</gene>
<organism evidence="5 6">
    <name type="scientific">Halalkalibacter oceani</name>
    <dbReference type="NCBI Taxonomy" id="1653776"/>
    <lineage>
        <taxon>Bacteria</taxon>
        <taxon>Bacillati</taxon>
        <taxon>Bacillota</taxon>
        <taxon>Bacilli</taxon>
        <taxon>Bacillales</taxon>
        <taxon>Bacillaceae</taxon>
        <taxon>Halalkalibacter</taxon>
    </lineage>
</organism>
<evidence type="ECO:0000256" key="3">
    <source>
        <dbReference type="PIRSR" id="PIRSR036979-1"/>
    </source>
</evidence>
<name>A0A9X2IQL2_9BACI</name>